<evidence type="ECO:0000256" key="1">
    <source>
        <dbReference type="SAM" id="SignalP"/>
    </source>
</evidence>
<dbReference type="RefSeq" id="WP_241793982.1">
    <property type="nucleotide sequence ID" value="NZ_JALBUU010000125.1"/>
</dbReference>
<gene>
    <name evidence="2" type="ORF">MON41_23875</name>
</gene>
<dbReference type="Proteomes" id="UP001201985">
    <property type="component" value="Unassembled WGS sequence"/>
</dbReference>
<proteinExistence type="predicted"/>
<evidence type="ECO:0000313" key="2">
    <source>
        <dbReference type="EMBL" id="MCI0756680.1"/>
    </source>
</evidence>
<comment type="caution">
    <text evidence="2">The sequence shown here is derived from an EMBL/GenBank/DDBJ whole genome shotgun (WGS) entry which is preliminary data.</text>
</comment>
<protein>
    <submittedName>
        <fullName evidence="2">Uncharacterized protein</fullName>
    </submittedName>
</protein>
<dbReference type="PROSITE" id="PS51257">
    <property type="entry name" value="PROKAR_LIPOPROTEIN"/>
    <property type="match status" value="1"/>
</dbReference>
<feature type="chain" id="PRO_5045838468" evidence="1">
    <location>
        <begin position="16"/>
        <end position="192"/>
    </location>
</feature>
<name>A0ABS9WBK7_9PROT</name>
<organism evidence="2 3">
    <name type="scientific">Teichococcus vastitatis</name>
    <dbReference type="NCBI Taxonomy" id="2307076"/>
    <lineage>
        <taxon>Bacteria</taxon>
        <taxon>Pseudomonadati</taxon>
        <taxon>Pseudomonadota</taxon>
        <taxon>Alphaproteobacteria</taxon>
        <taxon>Acetobacterales</taxon>
        <taxon>Roseomonadaceae</taxon>
        <taxon>Roseomonas</taxon>
    </lineage>
</organism>
<dbReference type="EMBL" id="JALBUU010000125">
    <property type="protein sequence ID" value="MCI0756680.1"/>
    <property type="molecule type" value="Genomic_DNA"/>
</dbReference>
<feature type="signal peptide" evidence="1">
    <location>
        <begin position="1"/>
        <end position="15"/>
    </location>
</feature>
<accession>A0ABS9WBK7</accession>
<evidence type="ECO:0000313" key="3">
    <source>
        <dbReference type="Proteomes" id="UP001201985"/>
    </source>
</evidence>
<keyword evidence="1" id="KW-0732">Signal</keyword>
<keyword evidence="3" id="KW-1185">Reference proteome</keyword>
<sequence>MLRAAVLLATLPLLAACDQIEDVWLAIRYPNSTILFERCVARNNAPSTALPVDVQNECALRHERVLKQTDLVLKASIWCDRSDAFGGLYLWSEASNRVVVTSIQAGVWFAALDAEVNKSYKPDARPGGIAERFRNWDWPEQRVQLSPGRGGFYDLSGRFKEKCREVSKYKYDDGDSFQWRLFEVRGLDVRIR</sequence>
<reference evidence="2 3" key="1">
    <citation type="submission" date="2022-03" db="EMBL/GenBank/DDBJ databases">
        <title>Complete genome analysis of Roseomonas KG 17.1 : a prolific producer of plant growth promoters.</title>
        <authorList>
            <person name="Saadouli I."/>
            <person name="Najjari A."/>
            <person name="Mosbah A."/>
            <person name="Ouzari H.I."/>
        </authorList>
    </citation>
    <scope>NUCLEOTIDE SEQUENCE [LARGE SCALE GENOMIC DNA]</scope>
    <source>
        <strain evidence="2 3">KG17-1</strain>
    </source>
</reference>